<evidence type="ECO:0008006" key="2">
    <source>
        <dbReference type="Google" id="ProtNLM"/>
    </source>
</evidence>
<reference evidence="1" key="1">
    <citation type="submission" date="2014-11" db="EMBL/GenBank/DDBJ databases">
        <authorList>
            <person name="Zhu J."/>
            <person name="Qi W."/>
            <person name="Song R."/>
        </authorList>
    </citation>
    <scope>NUCLEOTIDE SEQUENCE</scope>
</reference>
<organism evidence="1">
    <name type="scientific">uncultured Poseidoniia archaeon</name>
    <dbReference type="NCBI Taxonomy" id="1697135"/>
    <lineage>
        <taxon>Archaea</taxon>
        <taxon>Methanobacteriati</taxon>
        <taxon>Thermoplasmatota</taxon>
        <taxon>Candidatus Poseidoniia</taxon>
        <taxon>environmental samples</taxon>
    </lineage>
</organism>
<dbReference type="AlphaFoldDB" id="A0A1B1TE33"/>
<proteinExistence type="predicted"/>
<reference evidence="1" key="2">
    <citation type="journal article" date="2015" name="ISME J.">
        <title>A new class of marine Euryarchaeota group II from the Mediterranean deep chlorophyll maximum.</title>
        <authorList>
            <person name="Martin-Cuadrado A.B."/>
            <person name="Garcia-Heredia I."/>
            <person name="Molto A.G."/>
            <person name="Lopez-Ubeda R."/>
            <person name="Kimes N."/>
            <person name="Lopez-Garcia P."/>
            <person name="Moreira D."/>
            <person name="Rodriguez-Valera F."/>
        </authorList>
    </citation>
    <scope>NUCLEOTIDE SEQUENCE</scope>
</reference>
<name>A0A1B1TE33_9ARCH</name>
<sequence length="401" mass="46292">MNSDMESFTGDLSRMWKLQERPPLNHLTWDWWWWLLMLDDEDGNPSGKQLMVLWSTKDNSKVIVSDTVWEPKGRPGFDDESGIALDGMVCAWWYDGKRMHEPLIKRKCRIITMDDTHSKWPEVSEDSGRGGGAVVPLLDDDLSMGLKSDLSEFWLNLTSDEQPIPGMVPQSMKFQITPWNDAMSTARHATATYAMNMGYDILRLHGCKVEGSLDDKHVKGTAYFQKVCVQAPSVPWYWGVLHLDDGSYIDWFLPHLSFTITARDNRPWKKRDLSHISLSQGGLFHDAKNNRSEKFTNVQIEKEISNRSEGKHGHHPDAPLPCFIIKMWNENTTISIRVDAVDRAHWTFEQPTRGGLTSHFTYNEYPLETRYLKIEDETGVRTHKDYSWIRGNAEHSWGLLH</sequence>
<evidence type="ECO:0000313" key="1">
    <source>
        <dbReference type="EMBL" id="ANV80549.1"/>
    </source>
</evidence>
<accession>A0A1B1TE33</accession>
<protein>
    <recommendedName>
        <fullName evidence="2">AttH domain-containing protein</fullName>
    </recommendedName>
</protein>
<dbReference type="EMBL" id="KP211893">
    <property type="protein sequence ID" value="ANV80549.1"/>
    <property type="molecule type" value="Genomic_DNA"/>
</dbReference>